<gene>
    <name evidence="3" type="primary">LOC110303631</name>
</gene>
<proteinExistence type="predicted"/>
<sequence>MLAPGTDGTQTQRSAWEQRLPSCRLPKRRGFLPPRKVTAPKSCLSCAGTRTFKGPSGRQRLPGPRGERQVSPPHRLQRSDESAAGAREGAGLGGCRWEGARVARGVRVPRVLQGGTKRGALEERSGLWPLCARAAGWIAQALNTWFWENTLFWFVLESSLIHLEELKPTETSFKLEKKIRLIGLEIPMKEGNTTLTSHSPHCRPRDSTWKMSTCSNVPHASSPTYPDTNLWPPYFPKLINDLRAFAGGNSIPKTKQNKTKTQLALNDLFQGFCRNFQVGVEKFK</sequence>
<name>A0A6P5QC07_MUSCR</name>
<dbReference type="Proteomes" id="UP000515126">
    <property type="component" value="Chromosome 10"/>
</dbReference>
<feature type="region of interest" description="Disordered" evidence="1">
    <location>
        <begin position="1"/>
        <end position="90"/>
    </location>
</feature>
<dbReference type="AlphaFoldDB" id="A0A6P5QC07"/>
<reference evidence="3" key="1">
    <citation type="submission" date="2025-08" db="UniProtKB">
        <authorList>
            <consortium name="RefSeq"/>
        </authorList>
    </citation>
    <scope>IDENTIFICATION</scope>
</reference>
<dbReference type="KEGG" id="mcal:110303631"/>
<evidence type="ECO:0000313" key="3">
    <source>
        <dbReference type="RefSeq" id="XP_021030446.1"/>
    </source>
</evidence>
<keyword evidence="2" id="KW-1185">Reference proteome</keyword>
<protein>
    <submittedName>
        <fullName evidence="3">Uncharacterized protein LOC110303631</fullName>
    </submittedName>
</protein>
<organism evidence="2 3">
    <name type="scientific">Mus caroli</name>
    <name type="common">Ryukyu mouse</name>
    <name type="synonym">Ricefield mouse</name>
    <dbReference type="NCBI Taxonomy" id="10089"/>
    <lineage>
        <taxon>Eukaryota</taxon>
        <taxon>Metazoa</taxon>
        <taxon>Chordata</taxon>
        <taxon>Craniata</taxon>
        <taxon>Vertebrata</taxon>
        <taxon>Euteleostomi</taxon>
        <taxon>Mammalia</taxon>
        <taxon>Eutheria</taxon>
        <taxon>Euarchontoglires</taxon>
        <taxon>Glires</taxon>
        <taxon>Rodentia</taxon>
        <taxon>Myomorpha</taxon>
        <taxon>Muroidea</taxon>
        <taxon>Muridae</taxon>
        <taxon>Murinae</taxon>
        <taxon>Mus</taxon>
        <taxon>Mus</taxon>
    </lineage>
</organism>
<dbReference type="GeneID" id="110303631"/>
<accession>A0A6P5QC07</accession>
<evidence type="ECO:0000256" key="1">
    <source>
        <dbReference type="SAM" id="MobiDB-lite"/>
    </source>
</evidence>
<dbReference type="RefSeq" id="XP_021030446.1">
    <property type="nucleotide sequence ID" value="XM_021174787.1"/>
</dbReference>
<evidence type="ECO:0000313" key="2">
    <source>
        <dbReference type="Proteomes" id="UP000515126"/>
    </source>
</evidence>